<gene>
    <name evidence="3" type="primary">LOC114486776</name>
</gene>
<dbReference type="RefSeq" id="XP_028349155.1">
    <property type="nucleotide sequence ID" value="XM_028493354.1"/>
</dbReference>
<feature type="compositionally biased region" description="Pro residues" evidence="1">
    <location>
        <begin position="114"/>
        <end position="124"/>
    </location>
</feature>
<dbReference type="InParanoid" id="A0A455BJK5"/>
<dbReference type="AlphaFoldDB" id="A0A455BJK5"/>
<accession>A0A455BJK5</accession>
<dbReference type="KEGG" id="pcad:114486776"/>
<feature type="region of interest" description="Disordered" evidence="1">
    <location>
        <begin position="1"/>
        <end position="157"/>
    </location>
</feature>
<evidence type="ECO:0000313" key="3">
    <source>
        <dbReference type="RefSeq" id="XP_028349155.1"/>
    </source>
</evidence>
<dbReference type="GeneID" id="114486776"/>
<feature type="compositionally biased region" description="Low complexity" evidence="1">
    <location>
        <begin position="130"/>
        <end position="147"/>
    </location>
</feature>
<evidence type="ECO:0000256" key="1">
    <source>
        <dbReference type="SAM" id="MobiDB-lite"/>
    </source>
</evidence>
<proteinExistence type="predicted"/>
<protein>
    <submittedName>
        <fullName evidence="3">Atherin-like</fullName>
    </submittedName>
</protein>
<feature type="compositionally biased region" description="Pro residues" evidence="1">
    <location>
        <begin position="23"/>
        <end position="45"/>
    </location>
</feature>
<reference evidence="3" key="1">
    <citation type="submission" date="2025-08" db="UniProtKB">
        <authorList>
            <consortium name="RefSeq"/>
        </authorList>
    </citation>
    <scope>IDENTIFICATION</scope>
    <source>
        <tissue evidence="3">Muscle</tissue>
    </source>
</reference>
<sequence length="347" mass="37456">MTSARVPPGEAEARVPQNAPFLSPEPPPPPLPLGTPGTPPRPPPGKSASGPAGSPPRQPLRLRPRQRLRSGAEMPSPGVSARKEDGNRVTWRSPRGWAQRRSHVGAGVADRRVPPPLVAFPLPGPLHTQPASPSRDPAPSSRDSPSPVGHRAAKRKVERHLWRTPTYPLLRFHSEIATHVFPGCVCGDTTTFHGHEGELHTGCTCAPPWHRTRTPDPAASCGPCPGRVEEAVRAGEKQGRDRKPASCPGVLQSSGPFGANLHEGCHRLRFTGSFVGLCCRNPRTTKKCALFNMVYFHFPLSKDSSPTFTTFNMLTPHDYPLPSKISTESSVSILPCPAPGKWSITKC</sequence>
<organism evidence="2 3">
    <name type="scientific">Physeter macrocephalus</name>
    <name type="common">Sperm whale</name>
    <name type="synonym">Physeter catodon</name>
    <dbReference type="NCBI Taxonomy" id="9755"/>
    <lineage>
        <taxon>Eukaryota</taxon>
        <taxon>Metazoa</taxon>
        <taxon>Chordata</taxon>
        <taxon>Craniata</taxon>
        <taxon>Vertebrata</taxon>
        <taxon>Euteleostomi</taxon>
        <taxon>Mammalia</taxon>
        <taxon>Eutheria</taxon>
        <taxon>Laurasiatheria</taxon>
        <taxon>Artiodactyla</taxon>
        <taxon>Whippomorpha</taxon>
        <taxon>Cetacea</taxon>
        <taxon>Odontoceti</taxon>
        <taxon>Physeteridae</taxon>
        <taxon>Physeter</taxon>
    </lineage>
</organism>
<evidence type="ECO:0000313" key="2">
    <source>
        <dbReference type="Proteomes" id="UP000248484"/>
    </source>
</evidence>
<dbReference type="Proteomes" id="UP000248484">
    <property type="component" value="Chromosome 8"/>
</dbReference>
<name>A0A455BJK5_PHYMC</name>
<keyword evidence="2" id="KW-1185">Reference proteome</keyword>